<proteinExistence type="predicted"/>
<dbReference type="AlphaFoldDB" id="A0A4U5MKE9"/>
<gene>
    <name evidence="1" type="ORF">L596_021982</name>
</gene>
<keyword evidence="2" id="KW-1185">Reference proteome</keyword>
<accession>A0A4U5MKE9</accession>
<evidence type="ECO:0000313" key="2">
    <source>
        <dbReference type="Proteomes" id="UP000298663"/>
    </source>
</evidence>
<name>A0A4U5MKE9_STECR</name>
<protein>
    <submittedName>
        <fullName evidence="1">Uncharacterized protein</fullName>
    </submittedName>
</protein>
<organism evidence="1 2">
    <name type="scientific">Steinernema carpocapsae</name>
    <name type="common">Entomopathogenic nematode</name>
    <dbReference type="NCBI Taxonomy" id="34508"/>
    <lineage>
        <taxon>Eukaryota</taxon>
        <taxon>Metazoa</taxon>
        <taxon>Ecdysozoa</taxon>
        <taxon>Nematoda</taxon>
        <taxon>Chromadorea</taxon>
        <taxon>Rhabditida</taxon>
        <taxon>Tylenchina</taxon>
        <taxon>Panagrolaimomorpha</taxon>
        <taxon>Strongyloidoidea</taxon>
        <taxon>Steinernematidae</taxon>
        <taxon>Steinernema</taxon>
    </lineage>
</organism>
<comment type="caution">
    <text evidence="1">The sequence shown here is derived from an EMBL/GenBank/DDBJ whole genome shotgun (WGS) entry which is preliminary data.</text>
</comment>
<dbReference type="Proteomes" id="UP000298663">
    <property type="component" value="Unassembled WGS sequence"/>
</dbReference>
<evidence type="ECO:0000313" key="1">
    <source>
        <dbReference type="EMBL" id="TKR69890.1"/>
    </source>
</evidence>
<dbReference type="EMBL" id="AZBU02000007">
    <property type="protein sequence ID" value="TKR69890.1"/>
    <property type="molecule type" value="Genomic_DNA"/>
</dbReference>
<sequence length="221" mass="25660">MGGRQHEVFKRLLKLNLFFNSTTEEVLFCVRDHGKINIQSDVDLFYNIQISSTERLCDQNAVLLGRSLKSSAHAVEIFFESRNLEIPTAISALLENARRVRSVTSYYSFPYAAQVLVERDIRYGTLEKAVLYKISVDKEFSALLTNWIQSGRFDYLVLNILEESLVHPEEVIRMLFEKACELENKQKLFEVEASQKHTKEYPALNIVYDVGFDDLIRLRRV</sequence>
<reference evidence="1 2" key="2">
    <citation type="journal article" date="2019" name="G3 (Bethesda)">
        <title>Hybrid Assembly of the Genome of the Entomopathogenic Nematode Steinernema carpocapsae Identifies the X-Chromosome.</title>
        <authorList>
            <person name="Serra L."/>
            <person name="Macchietto M."/>
            <person name="Macias-Munoz A."/>
            <person name="McGill C.J."/>
            <person name="Rodriguez I.M."/>
            <person name="Rodriguez B."/>
            <person name="Murad R."/>
            <person name="Mortazavi A."/>
        </authorList>
    </citation>
    <scope>NUCLEOTIDE SEQUENCE [LARGE SCALE GENOMIC DNA]</scope>
    <source>
        <strain evidence="1 2">ALL</strain>
    </source>
</reference>
<reference evidence="1 2" key="1">
    <citation type="journal article" date="2015" name="Genome Biol.">
        <title>Comparative genomics of Steinernema reveals deeply conserved gene regulatory networks.</title>
        <authorList>
            <person name="Dillman A.R."/>
            <person name="Macchietto M."/>
            <person name="Porter C.F."/>
            <person name="Rogers A."/>
            <person name="Williams B."/>
            <person name="Antoshechkin I."/>
            <person name="Lee M.M."/>
            <person name="Goodwin Z."/>
            <person name="Lu X."/>
            <person name="Lewis E.E."/>
            <person name="Goodrich-Blair H."/>
            <person name="Stock S.P."/>
            <person name="Adams B.J."/>
            <person name="Sternberg P.W."/>
            <person name="Mortazavi A."/>
        </authorList>
    </citation>
    <scope>NUCLEOTIDE SEQUENCE [LARGE SCALE GENOMIC DNA]</scope>
    <source>
        <strain evidence="1 2">ALL</strain>
    </source>
</reference>